<dbReference type="EMBL" id="CP144105">
    <property type="protein sequence ID" value="WWC91059.1"/>
    <property type="molecule type" value="Genomic_DNA"/>
</dbReference>
<evidence type="ECO:0000313" key="6">
    <source>
        <dbReference type="Proteomes" id="UP001355207"/>
    </source>
</evidence>
<dbReference type="PANTHER" id="PTHR15555:SF0">
    <property type="entry name" value="ZINC FINGER HIT DOMAIN-CONTAINING PROTEIN 2"/>
    <property type="match status" value="1"/>
</dbReference>
<keyword evidence="1" id="KW-0863">Zinc-finger</keyword>
<dbReference type="GeneID" id="91096670"/>
<dbReference type="SUPFAM" id="SSF144232">
    <property type="entry name" value="HIT/MYND zinc finger-like"/>
    <property type="match status" value="1"/>
</dbReference>
<accession>A0AAX4K1S0</accession>
<dbReference type="InterPro" id="IPR007529">
    <property type="entry name" value="Znf_HIT"/>
</dbReference>
<dbReference type="Gene3D" id="3.30.60.190">
    <property type="match status" value="1"/>
</dbReference>
<sequence>MSIKQPKPIQIRLPFSVPKPNKNTNTDKRICGICRKKEFKYTCPRCNILYCSLECFRDDSHIQCSEPFYKSTVMTQISSDPKAGIEEKKSMIEMLRRFEESQIEDGESTEDILKQLQELEDEENEYDELIERLKDIDLDSIDSNQLFHLLPKQHRDAFLETLKNPESQEAKELLEEASKDSTGQDGNIPNVLPWWEDQDDVDLDGEDEEVNGLEEPRLQTAPMPELIPDKIIDAISPPEGVGKKLIYNAMAICIAYIHILLSYRIPSLSPEYLRASDISSQEIKDNINELLPFLVNPKSTTRYENISSAWGSVWDKIIGQDQSTHLNISVLQHLLSKLPTLVHPSLIQPSYPKLFYLISDLYTLYDDKSKKSRFNELITKKLSFYFKALRSLDRSDWLKLETEIEKELDGLQGEDSSEHDAELTRRQQLEII</sequence>
<dbReference type="CDD" id="cd23024">
    <property type="entry name" value="zf-HIT_ZNHIT2-3"/>
    <property type="match status" value="1"/>
</dbReference>
<evidence type="ECO:0000259" key="4">
    <source>
        <dbReference type="PROSITE" id="PS51083"/>
    </source>
</evidence>
<keyword evidence="1" id="KW-0479">Metal-binding</keyword>
<feature type="coiled-coil region" evidence="2">
    <location>
        <begin position="109"/>
        <end position="139"/>
    </location>
</feature>
<dbReference type="Proteomes" id="UP001355207">
    <property type="component" value="Chromosome 8"/>
</dbReference>
<dbReference type="InterPro" id="IPR039646">
    <property type="entry name" value="ZNHIT2"/>
</dbReference>
<evidence type="ECO:0000313" key="5">
    <source>
        <dbReference type="EMBL" id="WWC91059.1"/>
    </source>
</evidence>
<evidence type="ECO:0000256" key="2">
    <source>
        <dbReference type="SAM" id="Coils"/>
    </source>
</evidence>
<dbReference type="PROSITE" id="PS51083">
    <property type="entry name" value="ZF_HIT"/>
    <property type="match status" value="1"/>
</dbReference>
<dbReference type="GO" id="GO:0008270">
    <property type="term" value="F:zinc ion binding"/>
    <property type="evidence" value="ECO:0007669"/>
    <property type="project" value="UniProtKB-UniRule"/>
</dbReference>
<evidence type="ECO:0000256" key="1">
    <source>
        <dbReference type="PROSITE-ProRule" id="PRU00453"/>
    </source>
</evidence>
<dbReference type="PANTHER" id="PTHR15555">
    <property type="entry name" value="ZINC FINGER HIT DOMAIN CONTAINING PROTEIN 2 PROTEIN FON -RELATED"/>
    <property type="match status" value="1"/>
</dbReference>
<keyword evidence="6" id="KW-1185">Reference proteome</keyword>
<name>A0AAX4K1S0_9TREE</name>
<organism evidence="5 6">
    <name type="scientific">Kwoniella dendrophila CBS 6074</name>
    <dbReference type="NCBI Taxonomy" id="1295534"/>
    <lineage>
        <taxon>Eukaryota</taxon>
        <taxon>Fungi</taxon>
        <taxon>Dikarya</taxon>
        <taxon>Basidiomycota</taxon>
        <taxon>Agaricomycotina</taxon>
        <taxon>Tremellomycetes</taxon>
        <taxon>Tremellales</taxon>
        <taxon>Cryptococcaceae</taxon>
        <taxon>Kwoniella</taxon>
    </lineage>
</organism>
<keyword evidence="2" id="KW-0175">Coiled coil</keyword>
<feature type="region of interest" description="Disordered" evidence="3">
    <location>
        <begin position="169"/>
        <end position="193"/>
    </location>
</feature>
<dbReference type="AlphaFoldDB" id="A0AAX4K1S0"/>
<dbReference type="RefSeq" id="XP_066077822.1">
    <property type="nucleotide sequence ID" value="XM_066221725.1"/>
</dbReference>
<evidence type="ECO:0000256" key="3">
    <source>
        <dbReference type="SAM" id="MobiDB-lite"/>
    </source>
</evidence>
<protein>
    <recommendedName>
        <fullName evidence="4">HIT-type domain-containing protein</fullName>
    </recommendedName>
</protein>
<gene>
    <name evidence="5" type="ORF">L201_006000</name>
</gene>
<dbReference type="Pfam" id="PF04438">
    <property type="entry name" value="zf-HIT"/>
    <property type="match status" value="1"/>
</dbReference>
<keyword evidence="1" id="KW-0862">Zinc</keyword>
<proteinExistence type="predicted"/>
<feature type="compositionally biased region" description="Basic and acidic residues" evidence="3">
    <location>
        <begin position="169"/>
        <end position="179"/>
    </location>
</feature>
<feature type="domain" description="HIT-type" evidence="4">
    <location>
        <begin position="31"/>
        <end position="64"/>
    </location>
</feature>
<reference evidence="5 6" key="1">
    <citation type="submission" date="2024-01" db="EMBL/GenBank/DDBJ databases">
        <title>Comparative genomics of Cryptococcus and Kwoniella reveals pathogenesis evolution and contrasting modes of karyotype evolution via chromosome fusion or intercentromeric recombination.</title>
        <authorList>
            <person name="Coelho M.A."/>
            <person name="David-Palma M."/>
            <person name="Shea T."/>
            <person name="Bowers K."/>
            <person name="McGinley-Smith S."/>
            <person name="Mohammad A.W."/>
            <person name="Gnirke A."/>
            <person name="Yurkov A.M."/>
            <person name="Nowrousian M."/>
            <person name="Sun S."/>
            <person name="Cuomo C.A."/>
            <person name="Heitman J."/>
        </authorList>
    </citation>
    <scope>NUCLEOTIDE SEQUENCE [LARGE SCALE GENOMIC DNA]</scope>
    <source>
        <strain evidence="5 6">CBS 6074</strain>
    </source>
</reference>